<feature type="region of interest" description="Disordered" evidence="1">
    <location>
        <begin position="300"/>
        <end position="336"/>
    </location>
</feature>
<organism evidence="2 3">
    <name type="scientific">Ostreococcus lucimarinus (strain CCE9901)</name>
    <dbReference type="NCBI Taxonomy" id="436017"/>
    <lineage>
        <taxon>Eukaryota</taxon>
        <taxon>Viridiplantae</taxon>
        <taxon>Chlorophyta</taxon>
        <taxon>Mamiellophyceae</taxon>
        <taxon>Mamiellales</taxon>
        <taxon>Bathycoccaceae</taxon>
        <taxon>Ostreococcus</taxon>
    </lineage>
</organism>
<dbReference type="KEGG" id="olu:OSTLU_17549"/>
<feature type="compositionally biased region" description="Gly residues" evidence="1">
    <location>
        <begin position="78"/>
        <end position="89"/>
    </location>
</feature>
<accession>A4S5H5</accession>
<dbReference type="OrthoDB" id="4535at2759"/>
<feature type="region of interest" description="Disordered" evidence="1">
    <location>
        <begin position="75"/>
        <end position="137"/>
    </location>
</feature>
<feature type="compositionally biased region" description="Polar residues" evidence="1">
    <location>
        <begin position="327"/>
        <end position="336"/>
    </location>
</feature>
<dbReference type="Gramene" id="ABO99066">
    <property type="protein sequence ID" value="ABO99066"/>
    <property type="gene ID" value="OSTLU_17549"/>
</dbReference>
<dbReference type="eggNOG" id="ENOG502SFSY">
    <property type="taxonomic scope" value="Eukaryota"/>
</dbReference>
<reference evidence="2 3" key="1">
    <citation type="journal article" date="2007" name="Proc. Natl. Acad. Sci. U.S.A.">
        <title>The tiny eukaryote Ostreococcus provides genomic insights into the paradox of plankton speciation.</title>
        <authorList>
            <person name="Palenik B."/>
            <person name="Grimwood J."/>
            <person name="Aerts A."/>
            <person name="Rouze P."/>
            <person name="Salamov A."/>
            <person name="Putnam N."/>
            <person name="Dupont C."/>
            <person name="Jorgensen R."/>
            <person name="Derelle E."/>
            <person name="Rombauts S."/>
            <person name="Zhou K."/>
            <person name="Otillar R."/>
            <person name="Merchant S.S."/>
            <person name="Podell S."/>
            <person name="Gaasterland T."/>
            <person name="Napoli C."/>
            <person name="Gendler K."/>
            <person name="Manuell A."/>
            <person name="Tai V."/>
            <person name="Vallon O."/>
            <person name="Piganeau G."/>
            <person name="Jancek S."/>
            <person name="Heijde M."/>
            <person name="Jabbari K."/>
            <person name="Bowler C."/>
            <person name="Lohr M."/>
            <person name="Robbens S."/>
            <person name="Werner G."/>
            <person name="Dubchak I."/>
            <person name="Pazour G.J."/>
            <person name="Ren Q."/>
            <person name="Paulsen I."/>
            <person name="Delwiche C."/>
            <person name="Schmutz J."/>
            <person name="Rokhsar D."/>
            <person name="Van de Peer Y."/>
            <person name="Moreau H."/>
            <person name="Grigoriev I.V."/>
        </authorList>
    </citation>
    <scope>NUCLEOTIDE SEQUENCE [LARGE SCALE GENOMIC DNA]</scope>
    <source>
        <strain evidence="2 3">CCE9901</strain>
    </source>
</reference>
<evidence type="ECO:0000313" key="2">
    <source>
        <dbReference type="EMBL" id="ABO99066.1"/>
    </source>
</evidence>
<name>A4S5H5_OSTLU</name>
<dbReference type="AlphaFoldDB" id="A4S5H5"/>
<protein>
    <submittedName>
        <fullName evidence="2">Uncharacterized protein</fullName>
    </submittedName>
</protein>
<evidence type="ECO:0000313" key="3">
    <source>
        <dbReference type="Proteomes" id="UP000001568"/>
    </source>
</evidence>
<feature type="region of interest" description="Disordered" evidence="1">
    <location>
        <begin position="1"/>
        <end position="55"/>
    </location>
</feature>
<feature type="compositionally biased region" description="Basic and acidic residues" evidence="1">
    <location>
        <begin position="127"/>
        <end position="137"/>
    </location>
</feature>
<feature type="compositionally biased region" description="Basic and acidic residues" evidence="1">
    <location>
        <begin position="109"/>
        <end position="119"/>
    </location>
</feature>
<feature type="compositionally biased region" description="Low complexity" evidence="1">
    <location>
        <begin position="1"/>
        <end position="18"/>
    </location>
</feature>
<dbReference type="HOGENOM" id="CLU_827395_0_0_1"/>
<dbReference type="RefSeq" id="XP_001420773.1">
    <property type="nucleotide sequence ID" value="XM_001420736.1"/>
</dbReference>
<dbReference type="Proteomes" id="UP000001568">
    <property type="component" value="Chromosome 12"/>
</dbReference>
<keyword evidence="3" id="KW-1185">Reference proteome</keyword>
<dbReference type="EMBL" id="CP000592">
    <property type="protein sequence ID" value="ABO99066.1"/>
    <property type="molecule type" value="Genomic_DNA"/>
</dbReference>
<sequence>MAHARATATRGAMTTARASTRRARATRAVARATNARGTGVGTARRGRPRKEIARGDADGVRELLATIEVRFPEVVASGGEGATPGGGGTRATKRGDDEDDAEASAETAAETRAEEEARRTSMAASKVGERRSAESRKKIAAAQRERWRAARAAAGAAATSSLAEIAESSTVKNAGTAQQRQQAAERERTAKLTKLIAMKKSTTRAEKVASSTVKVNQFSYELSAYTRLRNELASWSDGFEQAKGRRPNFKDVQNTRIPWLIESFQEYVRLRNKLISETPNIRGEVGKLAKATLPAPRSVPKGELRLSIDDDDVGATTRRGDDEDGDSNWSIFNFTR</sequence>
<feature type="compositionally biased region" description="Low complexity" evidence="1">
    <location>
        <begin position="26"/>
        <end position="43"/>
    </location>
</feature>
<gene>
    <name evidence="2" type="ORF">OSTLU_17549</name>
</gene>
<evidence type="ECO:0000256" key="1">
    <source>
        <dbReference type="SAM" id="MobiDB-lite"/>
    </source>
</evidence>
<proteinExistence type="predicted"/>
<dbReference type="GeneID" id="5004609"/>